<proteinExistence type="predicted"/>
<feature type="transmembrane region" description="Helical" evidence="2">
    <location>
        <begin position="91"/>
        <end position="114"/>
    </location>
</feature>
<reference evidence="4" key="1">
    <citation type="journal article" date="2019" name="Int. J. Syst. Evol. Microbiol.">
        <title>The Global Catalogue of Microorganisms (GCM) 10K type strain sequencing project: providing services to taxonomists for standard genome sequencing and annotation.</title>
        <authorList>
            <consortium name="The Broad Institute Genomics Platform"/>
            <consortium name="The Broad Institute Genome Sequencing Center for Infectious Disease"/>
            <person name="Wu L."/>
            <person name="Ma J."/>
        </authorList>
    </citation>
    <scope>NUCLEOTIDE SEQUENCE [LARGE SCALE GENOMIC DNA]</scope>
    <source>
        <strain evidence="4">JCM 14319</strain>
    </source>
</reference>
<feature type="compositionally biased region" description="Gly residues" evidence="1">
    <location>
        <begin position="15"/>
        <end position="27"/>
    </location>
</feature>
<dbReference type="EMBL" id="BAAANH010000005">
    <property type="protein sequence ID" value="GAA1763904.1"/>
    <property type="molecule type" value="Genomic_DNA"/>
</dbReference>
<feature type="transmembrane region" description="Helical" evidence="2">
    <location>
        <begin position="142"/>
        <end position="162"/>
    </location>
</feature>
<evidence type="ECO:0000313" key="3">
    <source>
        <dbReference type="EMBL" id="GAA1763904.1"/>
    </source>
</evidence>
<dbReference type="Proteomes" id="UP001500506">
    <property type="component" value="Unassembled WGS sequence"/>
</dbReference>
<organism evidence="3 4">
    <name type="scientific">Agromyces humatus</name>
    <dbReference type="NCBI Taxonomy" id="279573"/>
    <lineage>
        <taxon>Bacteria</taxon>
        <taxon>Bacillati</taxon>
        <taxon>Actinomycetota</taxon>
        <taxon>Actinomycetes</taxon>
        <taxon>Micrococcales</taxon>
        <taxon>Microbacteriaceae</taxon>
        <taxon>Agromyces</taxon>
    </lineage>
</organism>
<feature type="transmembrane region" description="Helical" evidence="2">
    <location>
        <begin position="174"/>
        <end position="199"/>
    </location>
</feature>
<feature type="compositionally biased region" description="Low complexity" evidence="1">
    <location>
        <begin position="70"/>
        <end position="82"/>
    </location>
</feature>
<evidence type="ECO:0000256" key="2">
    <source>
        <dbReference type="SAM" id="Phobius"/>
    </source>
</evidence>
<evidence type="ECO:0000256" key="1">
    <source>
        <dbReference type="SAM" id="MobiDB-lite"/>
    </source>
</evidence>
<evidence type="ECO:0000313" key="4">
    <source>
        <dbReference type="Proteomes" id="UP001500506"/>
    </source>
</evidence>
<name>A0ABP4X2K9_9MICO</name>
<feature type="region of interest" description="Disordered" evidence="1">
    <location>
        <begin position="1"/>
        <end position="82"/>
    </location>
</feature>
<keyword evidence="4" id="KW-1185">Reference proteome</keyword>
<accession>A0ABP4X2K9</accession>
<comment type="caution">
    <text evidence="3">The sequence shown here is derived from an EMBL/GenBank/DDBJ whole genome shotgun (WGS) entry which is preliminary data.</text>
</comment>
<keyword evidence="2" id="KW-1133">Transmembrane helix</keyword>
<keyword evidence="2" id="KW-0812">Transmembrane</keyword>
<dbReference type="InterPro" id="IPR046231">
    <property type="entry name" value="DUF6264"/>
</dbReference>
<dbReference type="RefSeq" id="WP_232499850.1">
    <property type="nucleotide sequence ID" value="NZ_BAAANH010000005.1"/>
</dbReference>
<keyword evidence="2" id="KW-0472">Membrane</keyword>
<gene>
    <name evidence="3" type="ORF">GCM10009747_24490</name>
</gene>
<dbReference type="Pfam" id="PF19779">
    <property type="entry name" value="DUF6264"/>
    <property type="match status" value="1"/>
</dbReference>
<sequence length="210" mass="21637">MSQDEVARNSADAGAGDGGARAPGPGSGTAEPTASRDERPRPQYGEYAPEGWTWQPPAAPQQSDEPPAVPAAASAPIATDATPARRPVDRVWTIALLALGVAGVIYNSASLALLPQNLLESMQLSAAMLGLDPATSFTPGPAVPTIIAIGIAVQVLLWLGAARWSIVRMRAGRLAWWIPLVAGAVAFVAVVITSSLIIASDPDFLSSLTP</sequence>
<protein>
    <submittedName>
        <fullName evidence="3">Uncharacterized protein</fullName>
    </submittedName>
</protein>